<evidence type="ECO:0000256" key="1">
    <source>
        <dbReference type="PROSITE-ProRule" id="PRU00023"/>
    </source>
</evidence>
<feature type="repeat" description="ANK" evidence="1">
    <location>
        <begin position="166"/>
        <end position="198"/>
    </location>
</feature>
<dbReference type="SUPFAM" id="SSF48403">
    <property type="entry name" value="Ankyrin repeat"/>
    <property type="match status" value="1"/>
</dbReference>
<dbReference type="InterPro" id="IPR036770">
    <property type="entry name" value="Ankyrin_rpt-contain_sf"/>
</dbReference>
<dbReference type="InterPro" id="IPR052801">
    <property type="entry name" value="Ankyrin-EF-hand"/>
</dbReference>
<accession>A0A8T3DNT4</accession>
<dbReference type="AlphaFoldDB" id="A0A8T3DNT4"/>
<feature type="region of interest" description="Disordered" evidence="2">
    <location>
        <begin position="393"/>
        <end position="412"/>
    </location>
</feature>
<dbReference type="PANTHER" id="PTHR24127">
    <property type="entry name" value="ANKYRIN REPEAT AND EF-HAND DOMAIN-CONTAINING PROTEIN 1"/>
    <property type="match status" value="1"/>
</dbReference>
<dbReference type="PROSITE" id="PS50297">
    <property type="entry name" value="ANK_REP_REGION"/>
    <property type="match status" value="4"/>
</dbReference>
<evidence type="ECO:0000256" key="2">
    <source>
        <dbReference type="SAM" id="MobiDB-lite"/>
    </source>
</evidence>
<dbReference type="Gene3D" id="1.25.40.20">
    <property type="entry name" value="Ankyrin repeat-containing domain"/>
    <property type="match status" value="2"/>
</dbReference>
<dbReference type="SMART" id="SM00248">
    <property type="entry name" value="ANK"/>
    <property type="match status" value="7"/>
</dbReference>
<dbReference type="InterPro" id="IPR002110">
    <property type="entry name" value="Ankyrin_rpt"/>
</dbReference>
<comment type="caution">
    <text evidence="3">The sequence shown here is derived from an EMBL/GenBank/DDBJ whole genome shotgun (WGS) entry which is preliminary data.</text>
</comment>
<reference evidence="3" key="1">
    <citation type="submission" date="2021-01" db="EMBL/GenBank/DDBJ databases">
        <authorList>
            <person name="Zahm M."/>
            <person name="Roques C."/>
            <person name="Cabau C."/>
            <person name="Klopp C."/>
            <person name="Donnadieu C."/>
            <person name="Jouanno E."/>
            <person name="Lampietro C."/>
            <person name="Louis A."/>
            <person name="Herpin A."/>
            <person name="Echchiki A."/>
            <person name="Berthelot C."/>
            <person name="Parey E."/>
            <person name="Roest-Crollius H."/>
            <person name="Braasch I."/>
            <person name="Postlethwait J."/>
            <person name="Bobe J."/>
            <person name="Montfort J."/>
            <person name="Bouchez O."/>
            <person name="Begum T."/>
            <person name="Mejri S."/>
            <person name="Adams A."/>
            <person name="Chen W.-J."/>
            <person name="Guiguen Y."/>
        </authorList>
    </citation>
    <scope>NUCLEOTIDE SEQUENCE</scope>
    <source>
        <tissue evidence="3">Blood</tissue>
    </source>
</reference>
<dbReference type="PANTHER" id="PTHR24127:SF1">
    <property type="entry name" value="ANKYRIN REPEAT AND EF-HAND DOMAIN-CONTAINING PROTEIN 1"/>
    <property type="match status" value="1"/>
</dbReference>
<feature type="compositionally biased region" description="Basic and acidic residues" evidence="2">
    <location>
        <begin position="393"/>
        <end position="404"/>
    </location>
</feature>
<keyword evidence="1" id="KW-0040">ANK repeat</keyword>
<evidence type="ECO:0000313" key="3">
    <source>
        <dbReference type="EMBL" id="KAI1897840.1"/>
    </source>
</evidence>
<protein>
    <submittedName>
        <fullName evidence="3">Uncharacterized protein</fullName>
    </submittedName>
</protein>
<feature type="repeat" description="ANK" evidence="1">
    <location>
        <begin position="270"/>
        <end position="302"/>
    </location>
</feature>
<dbReference type="Proteomes" id="UP000829720">
    <property type="component" value="Unassembled WGS sequence"/>
</dbReference>
<sequence>MDHRAFCQQFGCCEQLNKNKRTREPESTRSSGLLPIVSGRPVATETELRESNKLHNNVVKWNEFWPSALNVASACKGVVTAGGSMRGAVAEGRLEVLQVCKLLQCVRERDKPQIEKLVRMGTPDLINMAEPQEGEGVLHLASAANDLDMAKFLLGQGARPDAQDRRGRTPVMRAAELGHDGMVTLLAQNRADMRLVDSEGRGILFYCISPTKRHRRCLQVALDSSADVNNVSAEGKPLLLLACELGQDCQSMCISILERGADPNAASKSTGRTALMEASKVGALELVRAILEKGGNGNALDKKRIHAAHLAAEGGFFEVIRVLSAYSANLGLVAADGNTPLHHAARGGFADCCRFIAQRGCNPKIKNQEGLIPRQIAKEGGHKAVVKELRKAERLHGKYSRQEPKTPTSSGL</sequence>
<feature type="repeat" description="ANK" evidence="1">
    <location>
        <begin position="133"/>
        <end position="165"/>
    </location>
</feature>
<proteinExistence type="predicted"/>
<organism evidence="3 4">
    <name type="scientific">Albula goreensis</name>
    <dbReference type="NCBI Taxonomy" id="1534307"/>
    <lineage>
        <taxon>Eukaryota</taxon>
        <taxon>Metazoa</taxon>
        <taxon>Chordata</taxon>
        <taxon>Craniata</taxon>
        <taxon>Vertebrata</taxon>
        <taxon>Euteleostomi</taxon>
        <taxon>Actinopterygii</taxon>
        <taxon>Neopterygii</taxon>
        <taxon>Teleostei</taxon>
        <taxon>Albuliformes</taxon>
        <taxon>Albulidae</taxon>
        <taxon>Albula</taxon>
    </lineage>
</organism>
<dbReference type="OrthoDB" id="539213at2759"/>
<gene>
    <name evidence="3" type="ORF">AGOR_G00087410</name>
</gene>
<feature type="repeat" description="ANK" evidence="1">
    <location>
        <begin position="336"/>
        <end position="368"/>
    </location>
</feature>
<name>A0A8T3DNT4_9TELE</name>
<dbReference type="EMBL" id="JAERUA010000007">
    <property type="protein sequence ID" value="KAI1897840.1"/>
    <property type="molecule type" value="Genomic_DNA"/>
</dbReference>
<keyword evidence="4" id="KW-1185">Reference proteome</keyword>
<dbReference type="PROSITE" id="PS50088">
    <property type="entry name" value="ANK_REPEAT"/>
    <property type="match status" value="4"/>
</dbReference>
<evidence type="ECO:0000313" key="4">
    <source>
        <dbReference type="Proteomes" id="UP000829720"/>
    </source>
</evidence>
<dbReference type="Pfam" id="PF12796">
    <property type="entry name" value="Ank_2"/>
    <property type="match status" value="2"/>
</dbReference>